<dbReference type="KEGG" id="sesp:BN6_61410"/>
<keyword evidence="1" id="KW-0472">Membrane</keyword>
<dbReference type="BioCyc" id="SESP1179773:BN6_RS29555-MONOMER"/>
<dbReference type="AlphaFoldDB" id="K0K9T1"/>
<keyword evidence="1" id="KW-0812">Transmembrane</keyword>
<dbReference type="Proteomes" id="UP000006281">
    <property type="component" value="Chromosome"/>
</dbReference>
<dbReference type="HOGENOM" id="CLU_2652282_0_0_11"/>
<sequence length="76" mass="8184">MKRNRRKRRLLIFCFVFALVPLTAQRCTGEVPCGTGTAALALFLPLALPGWLARAARFALARTAVEADPPCDAGSP</sequence>
<protein>
    <submittedName>
        <fullName evidence="3">Putative secreted protein</fullName>
    </submittedName>
</protein>
<feature type="chain" id="PRO_5003834176" evidence="2">
    <location>
        <begin position="27"/>
        <end position="76"/>
    </location>
</feature>
<dbReference type="PATRIC" id="fig|1179773.3.peg.6186"/>
<accession>K0K9T1</accession>
<name>K0K9T1_SACES</name>
<keyword evidence="1" id="KW-1133">Transmembrane helix</keyword>
<evidence type="ECO:0000256" key="2">
    <source>
        <dbReference type="SAM" id="SignalP"/>
    </source>
</evidence>
<reference evidence="3 4" key="1">
    <citation type="journal article" date="2012" name="BMC Genomics">
        <title>Complete genome sequence of Saccharothrix espanaensis DSM 44229T and comparison to the other completely sequenced Pseudonocardiaceae.</title>
        <authorList>
            <person name="Strobel T."/>
            <person name="Al-Dilaimi A."/>
            <person name="Blom J."/>
            <person name="Gessner A."/>
            <person name="Kalinowski J."/>
            <person name="Luzhetska M."/>
            <person name="Puhler A."/>
            <person name="Szczepanowski R."/>
            <person name="Bechthold A."/>
            <person name="Ruckert C."/>
        </authorList>
    </citation>
    <scope>NUCLEOTIDE SEQUENCE [LARGE SCALE GENOMIC DNA]</scope>
    <source>
        <strain evidence="4">ATCC 51144 / DSM 44229 / JCM 9112 / NBRC 15066 / NRRL 15764</strain>
    </source>
</reference>
<feature type="transmembrane region" description="Helical" evidence="1">
    <location>
        <begin position="34"/>
        <end position="53"/>
    </location>
</feature>
<evidence type="ECO:0000256" key="1">
    <source>
        <dbReference type="SAM" id="Phobius"/>
    </source>
</evidence>
<evidence type="ECO:0000313" key="3">
    <source>
        <dbReference type="EMBL" id="CCH33393.1"/>
    </source>
</evidence>
<gene>
    <name evidence="3" type="ordered locus">BN6_61410</name>
</gene>
<feature type="signal peptide" evidence="2">
    <location>
        <begin position="1"/>
        <end position="26"/>
    </location>
</feature>
<keyword evidence="2" id="KW-0732">Signal</keyword>
<keyword evidence="4" id="KW-1185">Reference proteome</keyword>
<dbReference type="STRING" id="1179773.BN6_61410"/>
<evidence type="ECO:0000313" key="4">
    <source>
        <dbReference type="Proteomes" id="UP000006281"/>
    </source>
</evidence>
<organism evidence="3 4">
    <name type="scientific">Saccharothrix espanaensis (strain ATCC 51144 / DSM 44229 / JCM 9112 / NBRC 15066 / NRRL 15764)</name>
    <dbReference type="NCBI Taxonomy" id="1179773"/>
    <lineage>
        <taxon>Bacteria</taxon>
        <taxon>Bacillati</taxon>
        <taxon>Actinomycetota</taxon>
        <taxon>Actinomycetes</taxon>
        <taxon>Pseudonocardiales</taxon>
        <taxon>Pseudonocardiaceae</taxon>
        <taxon>Saccharothrix</taxon>
    </lineage>
</organism>
<dbReference type="RefSeq" id="WP_015103504.1">
    <property type="nucleotide sequence ID" value="NC_019673.1"/>
</dbReference>
<proteinExistence type="predicted"/>
<dbReference type="EMBL" id="HE804045">
    <property type="protein sequence ID" value="CCH33393.1"/>
    <property type="molecule type" value="Genomic_DNA"/>
</dbReference>